<evidence type="ECO:0000256" key="4">
    <source>
        <dbReference type="ARBA" id="ARBA00022741"/>
    </source>
</evidence>
<evidence type="ECO:0000313" key="10">
    <source>
        <dbReference type="Proteomes" id="UP001428817"/>
    </source>
</evidence>
<evidence type="ECO:0000259" key="8">
    <source>
        <dbReference type="PROSITE" id="PS50893"/>
    </source>
</evidence>
<organism evidence="9 10">
    <name type="scientific">Pseudonocardia eucalypti</name>
    <dbReference type="NCBI Taxonomy" id="648755"/>
    <lineage>
        <taxon>Bacteria</taxon>
        <taxon>Bacillati</taxon>
        <taxon>Actinomycetota</taxon>
        <taxon>Actinomycetes</taxon>
        <taxon>Pseudonocardiales</taxon>
        <taxon>Pseudonocardiaceae</taxon>
        <taxon>Pseudonocardia</taxon>
    </lineage>
</organism>
<reference evidence="10" key="1">
    <citation type="journal article" date="2019" name="Int. J. Syst. Evol. Microbiol.">
        <title>The Global Catalogue of Microorganisms (GCM) 10K type strain sequencing project: providing services to taxonomists for standard genome sequencing and annotation.</title>
        <authorList>
            <consortium name="The Broad Institute Genomics Platform"/>
            <consortium name="The Broad Institute Genome Sequencing Center for Infectious Disease"/>
            <person name="Wu L."/>
            <person name="Ma J."/>
        </authorList>
    </citation>
    <scope>NUCLEOTIDE SEQUENCE [LARGE SCALE GENOMIC DNA]</scope>
    <source>
        <strain evidence="10">JCM 18303</strain>
    </source>
</reference>
<dbReference type="InterPro" id="IPR003593">
    <property type="entry name" value="AAA+_ATPase"/>
</dbReference>
<feature type="region of interest" description="Disordered" evidence="7">
    <location>
        <begin position="1"/>
        <end position="20"/>
    </location>
</feature>
<keyword evidence="5" id="KW-0067">ATP-binding</keyword>
<evidence type="ECO:0000256" key="1">
    <source>
        <dbReference type="ARBA" id="ARBA00004202"/>
    </source>
</evidence>
<name>A0ABP9PVH2_9PSEU</name>
<evidence type="ECO:0000256" key="7">
    <source>
        <dbReference type="SAM" id="MobiDB-lite"/>
    </source>
</evidence>
<dbReference type="PANTHER" id="PTHR42711">
    <property type="entry name" value="ABC TRANSPORTER ATP-BINDING PROTEIN"/>
    <property type="match status" value="1"/>
</dbReference>
<dbReference type="RefSeq" id="WP_185062024.1">
    <property type="nucleotide sequence ID" value="NZ_BAABJP010000008.1"/>
</dbReference>
<dbReference type="InterPro" id="IPR050763">
    <property type="entry name" value="ABC_transporter_ATP-binding"/>
</dbReference>
<proteinExistence type="inferred from homology"/>
<dbReference type="EMBL" id="BAABJP010000008">
    <property type="protein sequence ID" value="GAA5152775.1"/>
    <property type="molecule type" value="Genomic_DNA"/>
</dbReference>
<comment type="similarity">
    <text evidence="2">Belongs to the ABC transporter superfamily.</text>
</comment>
<dbReference type="Gene3D" id="3.40.50.300">
    <property type="entry name" value="P-loop containing nucleotide triphosphate hydrolases"/>
    <property type="match status" value="1"/>
</dbReference>
<dbReference type="SMART" id="SM00382">
    <property type="entry name" value="AAA"/>
    <property type="match status" value="1"/>
</dbReference>
<dbReference type="InterPro" id="IPR003439">
    <property type="entry name" value="ABC_transporter-like_ATP-bd"/>
</dbReference>
<keyword evidence="3" id="KW-0813">Transport</keyword>
<feature type="domain" description="ABC transporter" evidence="8">
    <location>
        <begin position="21"/>
        <end position="256"/>
    </location>
</feature>
<evidence type="ECO:0000256" key="2">
    <source>
        <dbReference type="ARBA" id="ARBA00005417"/>
    </source>
</evidence>
<gene>
    <name evidence="9" type="ORF">GCM10023321_21960</name>
</gene>
<dbReference type="Proteomes" id="UP001428817">
    <property type="component" value="Unassembled WGS sequence"/>
</dbReference>
<keyword evidence="6" id="KW-0046">Antibiotic resistance</keyword>
<comment type="subcellular location">
    <subcellularLocation>
        <location evidence="1">Cell membrane</location>
        <topology evidence="1">Peripheral membrane protein</topology>
    </subcellularLocation>
</comment>
<keyword evidence="4" id="KW-0547">Nucleotide-binding</keyword>
<comment type="caution">
    <text evidence="9">The sequence shown here is derived from an EMBL/GenBank/DDBJ whole genome shotgun (WGS) entry which is preliminary data.</text>
</comment>
<sequence>MRARGPGGQGRALPGGSPAPVEFDAVSTEAGGRRVLDRVNLLVPAGRTTAVMGQSGSGKTVLARHLAGDLKPTTGEIRVGGRPLWEGDRLAAAARGFGLLFGANRSYDHFIDRSSTVLENLAGVLRPDRADAAERAAAHARDWHLSEVADRPAAEVDSVTRHRLCLAQAFVGDPALVIVDDPSWAVDINHVDAEVTAIRAWQRRTGGTILLTTHSIMFARALADQVVVLEAGAVRAAGSTADVLRGVVDDVSFERRFGARLSVRESDVERLRALGTDRTRWGGGYYLDMLRPTGRNDTPYRRRTAVR</sequence>
<evidence type="ECO:0000256" key="5">
    <source>
        <dbReference type="ARBA" id="ARBA00022840"/>
    </source>
</evidence>
<dbReference type="Pfam" id="PF00005">
    <property type="entry name" value="ABC_tran"/>
    <property type="match status" value="1"/>
</dbReference>
<evidence type="ECO:0000313" key="9">
    <source>
        <dbReference type="EMBL" id="GAA5152775.1"/>
    </source>
</evidence>
<keyword evidence="10" id="KW-1185">Reference proteome</keyword>
<evidence type="ECO:0000256" key="6">
    <source>
        <dbReference type="ARBA" id="ARBA00023251"/>
    </source>
</evidence>
<protein>
    <recommendedName>
        <fullName evidence="8">ABC transporter domain-containing protein</fullName>
    </recommendedName>
</protein>
<dbReference type="PROSITE" id="PS50893">
    <property type="entry name" value="ABC_TRANSPORTER_2"/>
    <property type="match status" value="1"/>
</dbReference>
<dbReference type="PANTHER" id="PTHR42711:SF5">
    <property type="entry name" value="ABC TRANSPORTER ATP-BINDING PROTEIN NATA"/>
    <property type="match status" value="1"/>
</dbReference>
<feature type="compositionally biased region" description="Gly residues" evidence="7">
    <location>
        <begin position="1"/>
        <end position="10"/>
    </location>
</feature>
<accession>A0ABP9PVH2</accession>
<dbReference type="SUPFAM" id="SSF52540">
    <property type="entry name" value="P-loop containing nucleoside triphosphate hydrolases"/>
    <property type="match status" value="1"/>
</dbReference>
<evidence type="ECO:0000256" key="3">
    <source>
        <dbReference type="ARBA" id="ARBA00022448"/>
    </source>
</evidence>
<dbReference type="InterPro" id="IPR027417">
    <property type="entry name" value="P-loop_NTPase"/>
</dbReference>